<dbReference type="Pfam" id="PF13306">
    <property type="entry name" value="LRR_5"/>
    <property type="match status" value="1"/>
</dbReference>
<organism evidence="2 3">
    <name type="scientific">Eubacterium uniforme</name>
    <dbReference type="NCBI Taxonomy" id="39495"/>
    <lineage>
        <taxon>Bacteria</taxon>
        <taxon>Bacillati</taxon>
        <taxon>Bacillota</taxon>
        <taxon>Clostridia</taxon>
        <taxon>Eubacteriales</taxon>
        <taxon>Eubacteriaceae</taxon>
        <taxon>Eubacterium</taxon>
    </lineage>
</organism>
<protein>
    <submittedName>
        <fullName evidence="2">Leucine rich repeat-containing protein</fullName>
    </submittedName>
</protein>
<dbReference type="AlphaFoldDB" id="A0A1T4VVH3"/>
<dbReference type="STRING" id="39495.SAMN02745111_01731"/>
<sequence length="630" mass="69352">MNIKKKILFLLAVCIMCFMGVNAFADGLVVKETGVITSDNQVFKVKAPTKENGQYYYAYTPKENGVYQFSLTVDDDRYELSPALVTPAGDLKTFSVSEKGVATVKYTLRAGEKIYLGLIIRPSKEQEREVNVKLTVSRLESKAQIKILDNNYNGTEVLKDNVKGLSWDKKTSTLTINNYTGNLSNDLVIYTSEKESVNEVVFVDVKGTNTLKFTSGGIRSDNNNIELEFIGDGELNFAYDKVNANGTAIWAEKVMIDGPSINIVGAFSNRCIYVGSFLMKSGTIYVDTYPYAKEEGYSAYTCIEAWYSITMENGTVIVKMEAPYDKTTIYGNNVLYAQNKVDILNGTIIITGSDKVLEGRGKIACANGEANISKNVKIYRGSSIDISKFKLEVIDKKLEYDGKEKKARVNVEGLKIGRDIKVEYKNNIKPGKAEVTVTGIGNFKGTLKGYFEITPPVANGAAVGTVINDGQYKYKVTKAGSKNGVLVGSVSVVGLKKKTIKKIVIAKTVVIDGVTYNVVSIGKNAFKKNTKITSAKIGKNVVKIGTGAFSMCKNLKLVKTYSKKLKTIGYKAFFRCTKLKKVYVRSVKLKKVSKKAFAGTKYTLVVKVPKKMKKTYVKVFMGTGFTGLVK</sequence>
<dbReference type="SUPFAM" id="SSF52058">
    <property type="entry name" value="L domain-like"/>
    <property type="match status" value="1"/>
</dbReference>
<dbReference type="Gene3D" id="3.80.10.10">
    <property type="entry name" value="Ribonuclease Inhibitor"/>
    <property type="match status" value="1"/>
</dbReference>
<dbReference type="InterPro" id="IPR053139">
    <property type="entry name" value="Surface_bspA-like"/>
</dbReference>
<evidence type="ECO:0000256" key="1">
    <source>
        <dbReference type="SAM" id="SignalP"/>
    </source>
</evidence>
<evidence type="ECO:0000313" key="2">
    <source>
        <dbReference type="EMBL" id="SKA69010.1"/>
    </source>
</evidence>
<dbReference type="PANTHER" id="PTHR45661">
    <property type="entry name" value="SURFACE ANTIGEN"/>
    <property type="match status" value="1"/>
</dbReference>
<feature type="signal peptide" evidence="1">
    <location>
        <begin position="1"/>
        <end position="25"/>
    </location>
</feature>
<dbReference type="Proteomes" id="UP000190814">
    <property type="component" value="Unassembled WGS sequence"/>
</dbReference>
<feature type="chain" id="PRO_5012865981" evidence="1">
    <location>
        <begin position="26"/>
        <end position="630"/>
    </location>
</feature>
<gene>
    <name evidence="2" type="ORF">SAMN02745111_01731</name>
</gene>
<proteinExistence type="predicted"/>
<dbReference type="RefSeq" id="WP_078766580.1">
    <property type="nucleotide sequence ID" value="NZ_FUXZ01000010.1"/>
</dbReference>
<name>A0A1T4VVH3_9FIRM</name>
<dbReference type="InterPro" id="IPR032675">
    <property type="entry name" value="LRR_dom_sf"/>
</dbReference>
<keyword evidence="1" id="KW-0732">Signal</keyword>
<accession>A0A1T4VVH3</accession>
<dbReference type="PANTHER" id="PTHR45661:SF3">
    <property type="entry name" value="IG-LIKE DOMAIN-CONTAINING PROTEIN"/>
    <property type="match status" value="1"/>
</dbReference>
<dbReference type="InterPro" id="IPR026906">
    <property type="entry name" value="LRR_5"/>
</dbReference>
<keyword evidence="3" id="KW-1185">Reference proteome</keyword>
<dbReference type="OrthoDB" id="1771092at2"/>
<evidence type="ECO:0000313" key="3">
    <source>
        <dbReference type="Proteomes" id="UP000190814"/>
    </source>
</evidence>
<dbReference type="EMBL" id="FUXZ01000010">
    <property type="protein sequence ID" value="SKA69010.1"/>
    <property type="molecule type" value="Genomic_DNA"/>
</dbReference>
<dbReference type="PROSITE" id="PS50194">
    <property type="entry name" value="FILAMIN_REPEAT"/>
    <property type="match status" value="1"/>
</dbReference>
<reference evidence="2 3" key="1">
    <citation type="submission" date="2017-02" db="EMBL/GenBank/DDBJ databases">
        <authorList>
            <person name="Peterson S.W."/>
        </authorList>
    </citation>
    <scope>NUCLEOTIDE SEQUENCE [LARGE SCALE GENOMIC DNA]</scope>
    <source>
        <strain evidence="2 3">ATCC 35992</strain>
    </source>
</reference>
<dbReference type="InterPro" id="IPR017868">
    <property type="entry name" value="Filamin/ABP280_repeat-like"/>
</dbReference>